<proteinExistence type="predicted"/>
<dbReference type="Pfam" id="PF03596">
    <property type="entry name" value="Cad"/>
    <property type="match status" value="1"/>
</dbReference>
<keyword evidence="3" id="KW-1185">Reference proteome</keyword>
<feature type="transmembrane region" description="Helical" evidence="1">
    <location>
        <begin position="138"/>
        <end position="159"/>
    </location>
</feature>
<keyword evidence="1" id="KW-0812">Transmembrane</keyword>
<keyword evidence="2" id="KW-0614">Plasmid</keyword>
<dbReference type="KEGG" id="ppai:E1956_44745"/>
<evidence type="ECO:0000313" key="3">
    <source>
        <dbReference type="Proteomes" id="UP000295727"/>
    </source>
</evidence>
<dbReference type="InterPro" id="IPR004676">
    <property type="entry name" value="Cd-R_transporter"/>
</dbReference>
<keyword evidence="1" id="KW-0472">Membrane</keyword>
<evidence type="ECO:0000313" key="2">
    <source>
        <dbReference type="EMBL" id="QBR04237.1"/>
    </source>
</evidence>
<keyword evidence="1" id="KW-1133">Transmembrane helix</keyword>
<feature type="transmembrane region" description="Helical" evidence="1">
    <location>
        <begin position="171"/>
        <end position="189"/>
    </location>
</feature>
<dbReference type="OrthoDB" id="7995400at2"/>
<dbReference type="Proteomes" id="UP000295727">
    <property type="component" value="Plasmid unnamed1"/>
</dbReference>
<reference evidence="2 3" key="1">
    <citation type="submission" date="2019-03" db="EMBL/GenBank/DDBJ databases">
        <title>Paraburkholderia sp. 7MH5, isolated from subtropical forest soil.</title>
        <authorList>
            <person name="Gao Z.-H."/>
            <person name="Qiu L.-H."/>
        </authorList>
    </citation>
    <scope>NUCLEOTIDE SEQUENCE [LARGE SCALE GENOMIC DNA]</scope>
    <source>
        <strain evidence="2 3">7MH5</strain>
        <plasmid evidence="2 3">unnamed1</plasmid>
    </source>
</reference>
<dbReference type="EMBL" id="CP038152">
    <property type="protein sequence ID" value="QBR04237.1"/>
    <property type="molecule type" value="Genomic_DNA"/>
</dbReference>
<sequence>MAALIVLTVVAFGSTNVDNTLALLAFLVEARDGGRRAIIGALAGSCALVAFSLCVSALMVALPHGALRWLGVLPCLLGLHKGWAFWRGETRPEPHAQSATPPGTSSSWTVAAVTVANGTDNILAYVAVLAGRSGCERVLIASMLLALIGLMCGLAAWLGRRRFLDAARSRYAAAFLPALLVFVGVSLLMQRAA</sequence>
<evidence type="ECO:0000256" key="1">
    <source>
        <dbReference type="SAM" id="Phobius"/>
    </source>
</evidence>
<gene>
    <name evidence="2" type="ORF">E1956_44745</name>
</gene>
<geneLocation type="plasmid" evidence="2 3">
    <name>unnamed1</name>
</geneLocation>
<accession>A0A4P7D9Y3</accession>
<feature type="transmembrane region" description="Helical" evidence="1">
    <location>
        <begin position="37"/>
        <end position="62"/>
    </location>
</feature>
<feature type="transmembrane region" description="Helical" evidence="1">
    <location>
        <begin position="106"/>
        <end position="131"/>
    </location>
</feature>
<name>A0A4P7D9Y3_9BURK</name>
<dbReference type="RefSeq" id="WP_134760422.1">
    <property type="nucleotide sequence ID" value="NZ_CP038152.1"/>
</dbReference>
<dbReference type="AlphaFoldDB" id="A0A4P7D9Y3"/>
<protein>
    <submittedName>
        <fullName evidence="2">Cadmium transporter</fullName>
    </submittedName>
</protein>
<organism evidence="2 3">
    <name type="scientific">Paraburkholderia pallida</name>
    <dbReference type="NCBI Taxonomy" id="2547399"/>
    <lineage>
        <taxon>Bacteria</taxon>
        <taxon>Pseudomonadati</taxon>
        <taxon>Pseudomonadota</taxon>
        <taxon>Betaproteobacteria</taxon>
        <taxon>Burkholderiales</taxon>
        <taxon>Burkholderiaceae</taxon>
        <taxon>Paraburkholderia</taxon>
    </lineage>
</organism>